<keyword evidence="3 10" id="KW-0436">Ligase</keyword>
<dbReference type="PRINTS" id="PR01039">
    <property type="entry name" value="TRNASYNTHTRP"/>
</dbReference>
<evidence type="ECO:0000256" key="3">
    <source>
        <dbReference type="ARBA" id="ARBA00022598"/>
    </source>
</evidence>
<evidence type="ECO:0000313" key="12">
    <source>
        <dbReference type="Proteomes" id="UP000093080"/>
    </source>
</evidence>
<dbReference type="RefSeq" id="WP_067616467.1">
    <property type="nucleotide sequence ID" value="NZ_MAGO01000003.1"/>
</dbReference>
<comment type="caution">
    <text evidence="11">The sequence shown here is derived from an EMBL/GenBank/DDBJ whole genome shotgun (WGS) entry which is preliminary data.</text>
</comment>
<dbReference type="InterPro" id="IPR001412">
    <property type="entry name" value="aa-tRNA-synth_I_CS"/>
</dbReference>
<dbReference type="SUPFAM" id="SSF52374">
    <property type="entry name" value="Nucleotidylyl transferase"/>
    <property type="match status" value="1"/>
</dbReference>
<dbReference type="FunFam" id="3.40.50.620:FF:000094">
    <property type="entry name" value="Tryptophan--tRNA ligase"/>
    <property type="match status" value="1"/>
</dbReference>
<dbReference type="OrthoDB" id="9801042at2"/>
<comment type="catalytic activity">
    <reaction evidence="8">
        <text>tRNA(Trp) + L-tryptophan + ATP = L-tryptophyl-tRNA(Trp) + AMP + diphosphate + H(+)</text>
        <dbReference type="Rhea" id="RHEA:24080"/>
        <dbReference type="Rhea" id="RHEA-COMP:9671"/>
        <dbReference type="Rhea" id="RHEA-COMP:9705"/>
        <dbReference type="ChEBI" id="CHEBI:15378"/>
        <dbReference type="ChEBI" id="CHEBI:30616"/>
        <dbReference type="ChEBI" id="CHEBI:33019"/>
        <dbReference type="ChEBI" id="CHEBI:57912"/>
        <dbReference type="ChEBI" id="CHEBI:78442"/>
        <dbReference type="ChEBI" id="CHEBI:78535"/>
        <dbReference type="ChEBI" id="CHEBI:456215"/>
        <dbReference type="EC" id="6.1.1.2"/>
    </reaction>
</comment>
<keyword evidence="4 10" id="KW-0547">Nucleotide-binding</keyword>
<evidence type="ECO:0000256" key="6">
    <source>
        <dbReference type="ARBA" id="ARBA00022917"/>
    </source>
</evidence>
<dbReference type="InterPro" id="IPR002305">
    <property type="entry name" value="aa-tRNA-synth_Ic"/>
</dbReference>
<evidence type="ECO:0000256" key="2">
    <source>
        <dbReference type="ARBA" id="ARBA00013161"/>
    </source>
</evidence>
<gene>
    <name evidence="11" type="ORF">DBT_0732</name>
</gene>
<dbReference type="STRING" id="1156395.DBT_0732"/>
<dbReference type="InterPro" id="IPR002306">
    <property type="entry name" value="Trp-tRNA-ligase"/>
</dbReference>
<evidence type="ECO:0000256" key="1">
    <source>
        <dbReference type="ARBA" id="ARBA00005594"/>
    </source>
</evidence>
<keyword evidence="6 10" id="KW-0648">Protein biosynthesis</keyword>
<keyword evidence="5 10" id="KW-0067">ATP-binding</keyword>
<dbReference type="Gene3D" id="3.40.50.620">
    <property type="entry name" value="HUPs"/>
    <property type="match status" value="1"/>
</dbReference>
<dbReference type="InterPro" id="IPR050203">
    <property type="entry name" value="Trp-tRNA_synthetase"/>
</dbReference>
<evidence type="ECO:0000256" key="4">
    <source>
        <dbReference type="ARBA" id="ARBA00022741"/>
    </source>
</evidence>
<dbReference type="Gene3D" id="1.10.240.10">
    <property type="entry name" value="Tyrosyl-Transfer RNA Synthetase"/>
    <property type="match status" value="1"/>
</dbReference>
<dbReference type="InterPro" id="IPR014729">
    <property type="entry name" value="Rossmann-like_a/b/a_fold"/>
</dbReference>
<evidence type="ECO:0000256" key="10">
    <source>
        <dbReference type="RuleBase" id="RU363036"/>
    </source>
</evidence>
<evidence type="ECO:0000313" key="11">
    <source>
        <dbReference type="EMBL" id="OCC15807.1"/>
    </source>
</evidence>
<keyword evidence="12" id="KW-1185">Reference proteome</keyword>
<dbReference type="FunFam" id="1.10.240.10:FF:000005">
    <property type="entry name" value="Tryptophan--tRNA ligase"/>
    <property type="match status" value="1"/>
</dbReference>
<dbReference type="GO" id="GO:0004830">
    <property type="term" value="F:tryptophan-tRNA ligase activity"/>
    <property type="evidence" value="ECO:0007669"/>
    <property type="project" value="UniProtKB-UniRule"/>
</dbReference>
<keyword evidence="7 10" id="KW-0030">Aminoacyl-tRNA synthetase</keyword>
<dbReference type="Proteomes" id="UP000093080">
    <property type="component" value="Unassembled WGS sequence"/>
</dbReference>
<evidence type="ECO:0000256" key="5">
    <source>
        <dbReference type="ARBA" id="ARBA00022840"/>
    </source>
</evidence>
<organism evidence="11 12">
    <name type="scientific">Dissulfuribacter thermophilus</name>
    <dbReference type="NCBI Taxonomy" id="1156395"/>
    <lineage>
        <taxon>Bacteria</taxon>
        <taxon>Pseudomonadati</taxon>
        <taxon>Thermodesulfobacteriota</taxon>
        <taxon>Dissulfuribacteria</taxon>
        <taxon>Dissulfuribacterales</taxon>
        <taxon>Dissulfuribacteraceae</taxon>
        <taxon>Dissulfuribacter</taxon>
    </lineage>
</organism>
<evidence type="ECO:0000256" key="9">
    <source>
        <dbReference type="NCBIfam" id="TIGR00233"/>
    </source>
</evidence>
<dbReference type="GO" id="GO:0006436">
    <property type="term" value="P:tryptophanyl-tRNA aminoacylation"/>
    <property type="evidence" value="ECO:0007669"/>
    <property type="project" value="UniProtKB-UniRule"/>
</dbReference>
<dbReference type="CDD" id="cd00806">
    <property type="entry name" value="TrpRS_core"/>
    <property type="match status" value="1"/>
</dbReference>
<dbReference type="GO" id="GO:0005524">
    <property type="term" value="F:ATP binding"/>
    <property type="evidence" value="ECO:0007669"/>
    <property type="project" value="UniProtKB-KW"/>
</dbReference>
<dbReference type="NCBIfam" id="TIGR00233">
    <property type="entry name" value="trpS"/>
    <property type="match status" value="1"/>
</dbReference>
<evidence type="ECO:0000256" key="7">
    <source>
        <dbReference type="ARBA" id="ARBA00023146"/>
    </source>
</evidence>
<comment type="similarity">
    <text evidence="1 10">Belongs to the class-I aminoacyl-tRNA synthetase family.</text>
</comment>
<dbReference type="AlphaFoldDB" id="A0A1B9F795"/>
<dbReference type="PATRIC" id="fig|1156395.6.peg.742"/>
<dbReference type="EC" id="6.1.1.2" evidence="2 9"/>
<proteinExistence type="inferred from homology"/>
<name>A0A1B9F795_9BACT</name>
<dbReference type="PANTHER" id="PTHR43766:SF1">
    <property type="entry name" value="TRYPTOPHAN--TRNA LIGASE, MITOCHONDRIAL"/>
    <property type="match status" value="1"/>
</dbReference>
<evidence type="ECO:0000256" key="8">
    <source>
        <dbReference type="ARBA" id="ARBA00049929"/>
    </source>
</evidence>
<protein>
    <recommendedName>
        <fullName evidence="2 9">Tryptophan--tRNA ligase</fullName>
        <ecNumber evidence="2 9">6.1.1.2</ecNumber>
    </recommendedName>
</protein>
<dbReference type="EMBL" id="MAGO01000003">
    <property type="protein sequence ID" value="OCC15807.1"/>
    <property type="molecule type" value="Genomic_DNA"/>
</dbReference>
<sequence>MTREKRILSGMRPSGKLHLGHLHGVLSNWKRLQDEYQCFFFVADWHALTTNYESPGGIPDFTEDMVLDWLSVGIDPDKATIFVQSDIKEHAELHLLFSMITPVSWLERNPTYKEQQQELKQKDLATYGFLGYPVLQAADILIYKAHKVPVGVDQLPHLELTREIARRFNYLYKETFPVPEPLLAEVPKLPGIDGRKMSKSYGNAIFISEEPDSVRKKVGSMVTDVERPRKQDPGDPEKRCVAFNLHKLYLPEERVREIVEDCKGARIGCVQCKRELADAVNAFLEPIRERRKALQDEQGKVQDILREGAKKARAFAISTMEEVRSALWK</sequence>
<dbReference type="PROSITE" id="PS00178">
    <property type="entry name" value="AA_TRNA_LIGASE_I"/>
    <property type="match status" value="1"/>
</dbReference>
<accession>A0A1B9F795</accession>
<dbReference type="GO" id="GO:0005829">
    <property type="term" value="C:cytosol"/>
    <property type="evidence" value="ECO:0007669"/>
    <property type="project" value="TreeGrafter"/>
</dbReference>
<dbReference type="PANTHER" id="PTHR43766">
    <property type="entry name" value="TRYPTOPHAN--TRNA LIGASE, MITOCHONDRIAL"/>
    <property type="match status" value="1"/>
</dbReference>
<dbReference type="Pfam" id="PF00579">
    <property type="entry name" value="tRNA-synt_1b"/>
    <property type="match status" value="1"/>
</dbReference>
<reference evidence="11 12" key="1">
    <citation type="submission" date="2016-06" db="EMBL/GenBank/DDBJ databases">
        <title>Respiratory ammonification of nitrate coupled to the oxidation of elemental sulfur in deep-sea autotrophic thermophilic bacteria.</title>
        <authorList>
            <person name="Slobodkina G.B."/>
            <person name="Mardanov A.V."/>
            <person name="Ravin N.V."/>
            <person name="Frolova A.A."/>
            <person name="Viryasiv M.B."/>
            <person name="Chernyh N.A."/>
            <person name="Bonch-Osmolovskaya E.A."/>
            <person name="Slobodkin A.I."/>
        </authorList>
    </citation>
    <scope>NUCLEOTIDE SEQUENCE [LARGE SCALE GENOMIC DNA]</scope>
    <source>
        <strain evidence="11 12">S69</strain>
    </source>
</reference>